<comment type="caution">
    <text evidence="3">The sequence shown here is derived from an EMBL/GenBank/DDBJ whole genome shotgun (WGS) entry which is preliminary data.</text>
</comment>
<feature type="region of interest" description="Disordered" evidence="1">
    <location>
        <begin position="787"/>
        <end position="830"/>
    </location>
</feature>
<feature type="transmembrane region" description="Helical" evidence="2">
    <location>
        <begin position="226"/>
        <end position="245"/>
    </location>
</feature>
<reference evidence="3" key="1">
    <citation type="submission" date="2021-01" db="EMBL/GenBank/DDBJ databases">
        <authorList>
            <person name="Kaushik A."/>
        </authorList>
    </citation>
    <scope>NUCLEOTIDE SEQUENCE</scope>
    <source>
        <strain evidence="3">AG3-T5</strain>
    </source>
</reference>
<keyword evidence="2" id="KW-1133">Transmembrane helix</keyword>
<evidence type="ECO:0000256" key="2">
    <source>
        <dbReference type="SAM" id="Phobius"/>
    </source>
</evidence>
<feature type="transmembrane region" description="Helical" evidence="2">
    <location>
        <begin position="545"/>
        <end position="565"/>
    </location>
</feature>
<dbReference type="AlphaFoldDB" id="A0A8H2XAE1"/>
<feature type="transmembrane region" description="Helical" evidence="2">
    <location>
        <begin position="191"/>
        <end position="214"/>
    </location>
</feature>
<dbReference type="Proteomes" id="UP000663841">
    <property type="component" value="Unassembled WGS sequence"/>
</dbReference>
<feature type="transmembrane region" description="Helical" evidence="2">
    <location>
        <begin position="298"/>
        <end position="322"/>
    </location>
</feature>
<feature type="region of interest" description="Disordered" evidence="1">
    <location>
        <begin position="499"/>
        <end position="518"/>
    </location>
</feature>
<keyword evidence="2" id="KW-0812">Transmembrane</keyword>
<evidence type="ECO:0000313" key="4">
    <source>
        <dbReference type="Proteomes" id="UP000663841"/>
    </source>
</evidence>
<feature type="region of interest" description="Disordered" evidence="1">
    <location>
        <begin position="682"/>
        <end position="772"/>
    </location>
</feature>
<sequence>MSGNVRVITTFQFVCPVTTNGVVSTTTLPVGASALPRAIRPTNSAITTQVGGASASLTTPLPSEKMPIAFPSATPVTTTILTTLPNGEVSTIVTATMLPPLTTATRTVGIIPFTTTLTVDTFPTPRPADLDAYLPAYAAKGDGSLITPLYAQSSTNEHIRIFITGALLMLFIRNILASIDYLRRTSSRDRTLFWLLLISQLWGPVRFIPVAAGFFNRTADCKAIQIVSYTALEISYSILITFILGMKAYRCLERSKVVLAVLATLQIAAYALYIIGLPSTSVTRELSGDCLNTSTTPFIMAGISVQFVETLFIFLCFLYAVIKSSRRSATQGRMSIALSSVAGIASVVAPVTSPQIGEANQPQGTKEKRGWWDYVPDSHVGIGAGGPGGPRFLPENQPSNNQGAVDDHAHPVERWRTKIVSAIWKRGDAPNIQSHPVSPSAAAPRKSSIRGDEPIPHPNRGAFGTLSEKQRIGLGANTNHMPELALVDSRTGLATGIESARTGSGARSRGKTSRGTRSITERQTFSGIMRMPKMILLRAVMKDELLYTAMIALTCVLSSIGLVLGAAQSNLLFGGAMWLEINWAVVSLLVMRSYAQVIARQERDAVLQDPSAWNVAIRTEDGLGRSPILRRGATDYGFARAQRVPPSFISRRSDISSRAFYPSPRRRPNTLSMSDYGSAIERARRADESRPSVQPIPVTDPDDPFSEFERIVDMPRARDREPGSPVPSSLHGVQTWHDGDEPGPSDSVSQAPGPRRSIRGPPPAVPRRGALTDYSTDIGILSMMGIVPQKSIDRGPPSPYGSGSRDSSAYEPSFIEDSPETPMEPRITHS</sequence>
<evidence type="ECO:0000313" key="3">
    <source>
        <dbReference type="EMBL" id="CAE6421938.1"/>
    </source>
</evidence>
<evidence type="ECO:0000256" key="1">
    <source>
        <dbReference type="SAM" id="MobiDB-lite"/>
    </source>
</evidence>
<organism evidence="3 4">
    <name type="scientific">Rhizoctonia solani</name>
    <dbReference type="NCBI Taxonomy" id="456999"/>
    <lineage>
        <taxon>Eukaryota</taxon>
        <taxon>Fungi</taxon>
        <taxon>Dikarya</taxon>
        <taxon>Basidiomycota</taxon>
        <taxon>Agaricomycotina</taxon>
        <taxon>Agaricomycetes</taxon>
        <taxon>Cantharellales</taxon>
        <taxon>Ceratobasidiaceae</taxon>
        <taxon>Rhizoctonia</taxon>
    </lineage>
</organism>
<dbReference type="OrthoDB" id="10306750at2759"/>
<keyword evidence="2" id="KW-0472">Membrane</keyword>
<dbReference type="EMBL" id="CAJMWW010000076">
    <property type="protein sequence ID" value="CAE6421938.1"/>
    <property type="molecule type" value="Genomic_DNA"/>
</dbReference>
<feature type="transmembrane region" description="Helical" evidence="2">
    <location>
        <begin position="257"/>
        <end position="278"/>
    </location>
</feature>
<accession>A0A8H2XAE1</accession>
<proteinExistence type="predicted"/>
<feature type="compositionally biased region" description="Basic and acidic residues" evidence="1">
    <location>
        <begin position="707"/>
        <end position="722"/>
    </location>
</feature>
<name>A0A8H2XAE1_9AGAM</name>
<evidence type="ECO:0008006" key="5">
    <source>
        <dbReference type="Google" id="ProtNLM"/>
    </source>
</evidence>
<feature type="region of interest" description="Disordered" evidence="1">
    <location>
        <begin position="429"/>
        <end position="464"/>
    </location>
</feature>
<protein>
    <recommendedName>
        <fullName evidence="5">Transmembrane protein</fullName>
    </recommendedName>
</protein>
<gene>
    <name evidence="3" type="ORF">RDB_LOCUS46652</name>
</gene>